<feature type="compositionally biased region" description="Basic and acidic residues" evidence="1">
    <location>
        <begin position="1"/>
        <end position="11"/>
    </location>
</feature>
<evidence type="ECO:0000313" key="3">
    <source>
        <dbReference type="EMBL" id="MBA4629492.1"/>
    </source>
</evidence>
<dbReference type="Pfam" id="PF23156">
    <property type="entry name" value="DUF7054"/>
    <property type="match status" value="1"/>
</dbReference>
<dbReference type="PANTHER" id="PTHR33270:SF7">
    <property type="entry name" value="SNRNP25 UBIQUITIN-LIKE DOMAIN-CONTAINING PROTEIN"/>
    <property type="match status" value="1"/>
</dbReference>
<accession>A0A7C8YY23</accession>
<proteinExistence type="predicted"/>
<reference evidence="3" key="2">
    <citation type="submission" date="2020-07" db="EMBL/GenBank/DDBJ databases">
        <authorList>
            <person name="Vera ALvarez R."/>
            <person name="Arias-Moreno D.M."/>
            <person name="Jimenez-Jacinto V."/>
            <person name="Jimenez-Bremont J.F."/>
            <person name="Swaminathan K."/>
            <person name="Moose S.P."/>
            <person name="Guerrero-Gonzalez M.L."/>
            <person name="Marino-Ramirez L."/>
            <person name="Landsman D."/>
            <person name="Rodriguez-Kessler M."/>
            <person name="Delgado-Sanchez P."/>
        </authorList>
    </citation>
    <scope>NUCLEOTIDE SEQUENCE</scope>
    <source>
        <tissue evidence="3">Cladode</tissue>
    </source>
</reference>
<evidence type="ECO:0000259" key="2">
    <source>
        <dbReference type="Pfam" id="PF23156"/>
    </source>
</evidence>
<feature type="domain" description="DUF7054" evidence="2">
    <location>
        <begin position="39"/>
        <end position="122"/>
    </location>
</feature>
<protein>
    <recommendedName>
        <fullName evidence="2">DUF7054 domain-containing protein</fullName>
    </recommendedName>
</protein>
<sequence length="156" mass="17551">MVHPHVADNRHLAGPVRRAGDGPARKAVGRDGDGGQRVRKLLVKVTVERSVGPIQVVMSAEDTVADLINAVVELYKREKRRPLMSEIGDPTCFELHFSPFNLECLKMEEKLVNLDSRNFFLCRKPNAKSMLTCYDDQVKKAENSAFPLTNLMDFLL</sequence>
<feature type="region of interest" description="Disordered" evidence="1">
    <location>
        <begin position="1"/>
        <end position="34"/>
    </location>
</feature>
<name>A0A7C8YY23_OPUST</name>
<feature type="compositionally biased region" description="Basic and acidic residues" evidence="1">
    <location>
        <begin position="18"/>
        <end position="34"/>
    </location>
</feature>
<evidence type="ECO:0000256" key="1">
    <source>
        <dbReference type="SAM" id="MobiDB-lite"/>
    </source>
</evidence>
<organism evidence="3">
    <name type="scientific">Opuntia streptacantha</name>
    <name type="common">Prickly pear cactus</name>
    <name type="synonym">Opuntia cardona</name>
    <dbReference type="NCBI Taxonomy" id="393608"/>
    <lineage>
        <taxon>Eukaryota</taxon>
        <taxon>Viridiplantae</taxon>
        <taxon>Streptophyta</taxon>
        <taxon>Embryophyta</taxon>
        <taxon>Tracheophyta</taxon>
        <taxon>Spermatophyta</taxon>
        <taxon>Magnoliopsida</taxon>
        <taxon>eudicotyledons</taxon>
        <taxon>Gunneridae</taxon>
        <taxon>Pentapetalae</taxon>
        <taxon>Caryophyllales</taxon>
        <taxon>Cactineae</taxon>
        <taxon>Cactaceae</taxon>
        <taxon>Opuntioideae</taxon>
        <taxon>Opuntia</taxon>
    </lineage>
</organism>
<dbReference type="InterPro" id="IPR040358">
    <property type="entry name" value="At4g22758-like"/>
</dbReference>
<dbReference type="EMBL" id="GISG01069922">
    <property type="protein sequence ID" value="MBA4629492.1"/>
    <property type="molecule type" value="Transcribed_RNA"/>
</dbReference>
<reference evidence="3" key="1">
    <citation type="journal article" date="2013" name="J. Plant Res.">
        <title>Effect of fungi and light on seed germination of three Opuntia species from semiarid lands of central Mexico.</title>
        <authorList>
            <person name="Delgado-Sanchez P."/>
            <person name="Jimenez-Bremont J.F."/>
            <person name="Guerrero-Gonzalez Mde L."/>
            <person name="Flores J."/>
        </authorList>
    </citation>
    <scope>NUCLEOTIDE SEQUENCE</scope>
    <source>
        <tissue evidence="3">Cladode</tissue>
    </source>
</reference>
<dbReference type="PANTHER" id="PTHR33270">
    <property type="entry name" value="BNAC05G50380D PROTEIN"/>
    <property type="match status" value="1"/>
</dbReference>
<dbReference type="InterPro" id="IPR055482">
    <property type="entry name" value="DUF7054"/>
</dbReference>
<dbReference type="AlphaFoldDB" id="A0A7C8YY23"/>